<dbReference type="PANTHER" id="PTHR43337">
    <property type="entry name" value="XANTHINE/URACIL PERMEASE C887.17-RELATED"/>
    <property type="match status" value="1"/>
</dbReference>
<reference evidence="8 9" key="1">
    <citation type="submission" date="2018-02" db="EMBL/GenBank/DDBJ databases">
        <title>Mycoplasma marinum and Mycoplasma todarodis sp. nov., moderately halophilic and psychrotolerant mycoplasmas isolated from cephalopods.</title>
        <authorList>
            <person name="Viver T."/>
        </authorList>
    </citation>
    <scope>NUCLEOTIDE SEQUENCE [LARGE SCALE GENOMIC DNA]</scope>
    <source>
        <strain evidence="8 9">5H</strain>
    </source>
</reference>
<feature type="transmembrane region" description="Helical" evidence="7">
    <location>
        <begin position="34"/>
        <end position="54"/>
    </location>
</feature>
<feature type="transmembrane region" description="Helical" evidence="7">
    <location>
        <begin position="282"/>
        <end position="305"/>
    </location>
</feature>
<keyword evidence="4 7" id="KW-0812">Transmembrane</keyword>
<evidence type="ECO:0000256" key="3">
    <source>
        <dbReference type="ARBA" id="ARBA00022448"/>
    </source>
</evidence>
<feature type="transmembrane region" description="Helical" evidence="7">
    <location>
        <begin position="360"/>
        <end position="379"/>
    </location>
</feature>
<sequence length="454" mass="48637">MNKTSKMKTKNPDGNFIARYFKFSDRQTTFKKEMLGGLITFLAMAYILAVQPGMMNALNVKGKPEVMPMGGVFLATVISSFVATMIMGMLANVPLSLAPGMGINAFFVFTVCIVLGIDPYDAMATVLVSGWLYFIIAITPARKYISKAVPKNLKIAIGAGIGFFLAFMGLQDAGIIQSDAINAGPNAISATSVKLGDFRNPLVLVAIVVIFLMFILHFMKVKAGIIISMIIGVILMAILYGAGVKGFSNAFKMKSYSEEFGGFSTIAGKGWTHLGSMFKNPLSYIAIFVFLYTDFFDTTGTLFVIGEASGINEREGDKWMTKANIADAAGTVFGASVGASTVTSFVESTTGTAAGARTGFASVTTAFLFLASMALWPIMSPLMPIPNEFHHPGAVTTETIKPITAPVLILVGSLMMMQLKEFNWKEMIDVPALFLTILITMLTYSISAGMAAGI</sequence>
<dbReference type="RefSeq" id="WP_168380712.1">
    <property type="nucleotide sequence ID" value="NZ_PSZP01000065.1"/>
</dbReference>
<feature type="transmembrane region" description="Helical" evidence="7">
    <location>
        <begin position="97"/>
        <end position="117"/>
    </location>
</feature>
<comment type="subcellular location">
    <subcellularLocation>
        <location evidence="1">Endomembrane system</location>
        <topology evidence="1">Multi-pass membrane protein</topology>
    </subcellularLocation>
</comment>
<dbReference type="PANTHER" id="PTHR43337:SF1">
    <property type="entry name" value="XANTHINE_URACIL PERMEASE C887.17-RELATED"/>
    <property type="match status" value="1"/>
</dbReference>
<keyword evidence="6 7" id="KW-0472">Membrane</keyword>
<name>A0A4V2NHV9_9MOLU</name>
<dbReference type="InterPro" id="IPR045018">
    <property type="entry name" value="Azg-like"/>
</dbReference>
<dbReference type="AlphaFoldDB" id="A0A4V2NHV9"/>
<feature type="transmembrane region" description="Helical" evidence="7">
    <location>
        <begin position="66"/>
        <end position="90"/>
    </location>
</feature>
<feature type="transmembrane region" description="Helical" evidence="7">
    <location>
        <begin position="431"/>
        <end position="452"/>
    </location>
</feature>
<dbReference type="Proteomes" id="UP000291072">
    <property type="component" value="Unassembled WGS sequence"/>
</dbReference>
<dbReference type="GO" id="GO:0005345">
    <property type="term" value="F:purine nucleobase transmembrane transporter activity"/>
    <property type="evidence" value="ECO:0007669"/>
    <property type="project" value="TreeGrafter"/>
</dbReference>
<evidence type="ECO:0000256" key="5">
    <source>
        <dbReference type="ARBA" id="ARBA00022989"/>
    </source>
</evidence>
<evidence type="ECO:0000313" key="8">
    <source>
        <dbReference type="EMBL" id="TCG10328.1"/>
    </source>
</evidence>
<feature type="transmembrane region" description="Helical" evidence="7">
    <location>
        <begin position="153"/>
        <end position="170"/>
    </location>
</feature>
<dbReference type="GO" id="GO:0012505">
    <property type="term" value="C:endomembrane system"/>
    <property type="evidence" value="ECO:0007669"/>
    <property type="project" value="UniProtKB-SubCell"/>
</dbReference>
<gene>
    <name evidence="8" type="ORF">C4B25_04640</name>
</gene>
<evidence type="ECO:0008006" key="10">
    <source>
        <dbReference type="Google" id="ProtNLM"/>
    </source>
</evidence>
<feature type="non-terminal residue" evidence="8">
    <location>
        <position position="454"/>
    </location>
</feature>
<proteinExistence type="inferred from homology"/>
<keyword evidence="3" id="KW-0813">Transport</keyword>
<evidence type="ECO:0000256" key="2">
    <source>
        <dbReference type="ARBA" id="ARBA00005697"/>
    </source>
</evidence>
<evidence type="ECO:0000313" key="9">
    <source>
        <dbReference type="Proteomes" id="UP000291072"/>
    </source>
</evidence>
<evidence type="ECO:0000256" key="4">
    <source>
        <dbReference type="ARBA" id="ARBA00022692"/>
    </source>
</evidence>
<dbReference type="GO" id="GO:0005886">
    <property type="term" value="C:plasma membrane"/>
    <property type="evidence" value="ECO:0007669"/>
    <property type="project" value="TreeGrafter"/>
</dbReference>
<comment type="caution">
    <text evidence="8">The sequence shown here is derived from an EMBL/GenBank/DDBJ whole genome shotgun (WGS) entry which is preliminary data.</text>
</comment>
<feature type="transmembrane region" description="Helical" evidence="7">
    <location>
        <begin position="399"/>
        <end position="419"/>
    </location>
</feature>
<evidence type="ECO:0000256" key="6">
    <source>
        <dbReference type="ARBA" id="ARBA00023136"/>
    </source>
</evidence>
<organism evidence="8 9">
    <name type="scientific">Mycoplasma todarodis</name>
    <dbReference type="NCBI Taxonomy" id="1937191"/>
    <lineage>
        <taxon>Bacteria</taxon>
        <taxon>Bacillati</taxon>
        <taxon>Mycoplasmatota</taxon>
        <taxon>Mollicutes</taxon>
        <taxon>Mycoplasmataceae</taxon>
        <taxon>Mycoplasma</taxon>
    </lineage>
</organism>
<keyword evidence="5 7" id="KW-1133">Transmembrane helix</keyword>
<feature type="transmembrane region" description="Helical" evidence="7">
    <location>
        <begin position="198"/>
        <end position="216"/>
    </location>
</feature>
<feature type="transmembrane region" description="Helical" evidence="7">
    <location>
        <begin position="223"/>
        <end position="243"/>
    </location>
</feature>
<dbReference type="Pfam" id="PF00860">
    <property type="entry name" value="Xan_ur_permease"/>
    <property type="match status" value="1"/>
</dbReference>
<dbReference type="InterPro" id="IPR006043">
    <property type="entry name" value="NCS2"/>
</dbReference>
<accession>A0A4V2NHV9</accession>
<protein>
    <recommendedName>
        <fullName evidence="10">NCS2 family permease</fullName>
    </recommendedName>
</protein>
<dbReference type="EMBL" id="PSZP01000065">
    <property type="protein sequence ID" value="TCG10328.1"/>
    <property type="molecule type" value="Genomic_DNA"/>
</dbReference>
<evidence type="ECO:0000256" key="7">
    <source>
        <dbReference type="SAM" id="Phobius"/>
    </source>
</evidence>
<feature type="transmembrane region" description="Helical" evidence="7">
    <location>
        <begin position="123"/>
        <end position="141"/>
    </location>
</feature>
<evidence type="ECO:0000256" key="1">
    <source>
        <dbReference type="ARBA" id="ARBA00004127"/>
    </source>
</evidence>
<keyword evidence="9" id="KW-1185">Reference proteome</keyword>
<comment type="similarity">
    <text evidence="2">Belongs to the nucleobase:cation symporter-2 (NCS2) (TC 2.A.40) family. Azg-like subfamily.</text>
</comment>